<dbReference type="AlphaFoldDB" id="A0A2N5C8K2"/>
<dbReference type="OrthoDB" id="5297034at2"/>
<sequence>MPSRTACSLLTRSRKPVLARSTNACFASSTRQACPLPSPIHSRGSAARRGTCVFTTNTASGGKAMQDSTTTERIRRHPRFGELIRRRARLSWTLLILVLAPYLTLMLIVALQPQRLAQSLQPGTWLNLGIVIAVAIVLLGWATTWFYVRQANGELETMVQQILSEAAQ</sequence>
<gene>
    <name evidence="2" type="ORF">CYJ10_21880</name>
</gene>
<organism evidence="2 3">
    <name type="scientific">Cupriavidus pauculus</name>
    <dbReference type="NCBI Taxonomy" id="82633"/>
    <lineage>
        <taxon>Bacteria</taxon>
        <taxon>Pseudomonadati</taxon>
        <taxon>Pseudomonadota</taxon>
        <taxon>Betaproteobacteria</taxon>
        <taxon>Burkholderiales</taxon>
        <taxon>Burkholderiaceae</taxon>
        <taxon>Cupriavidus</taxon>
    </lineage>
</organism>
<reference evidence="2 3" key="1">
    <citation type="submission" date="2017-12" db="EMBL/GenBank/DDBJ databases">
        <title>Genome sequence of the active heterotrophic nitrifier-denitrifier, Cupriavidus pauculus UM1.</title>
        <authorList>
            <person name="Putonti C."/>
            <person name="Castignetti D."/>
        </authorList>
    </citation>
    <scope>NUCLEOTIDE SEQUENCE [LARGE SCALE GENOMIC DNA]</scope>
    <source>
        <strain evidence="2 3">UM1</strain>
    </source>
</reference>
<dbReference type="Proteomes" id="UP000234341">
    <property type="component" value="Unassembled WGS sequence"/>
</dbReference>
<evidence type="ECO:0000313" key="3">
    <source>
        <dbReference type="Proteomes" id="UP000234341"/>
    </source>
</evidence>
<accession>A0A2N5C8K2</accession>
<dbReference type="PANTHER" id="PTHR38598:SF1">
    <property type="entry name" value="INNER MEMBRANE PROTEIN YJCH"/>
    <property type="match status" value="1"/>
</dbReference>
<dbReference type="InterPro" id="IPR007436">
    <property type="entry name" value="DUF485"/>
</dbReference>
<dbReference type="InterPro" id="IPR052959">
    <property type="entry name" value="Inner_membrane_assoc"/>
</dbReference>
<protein>
    <recommendedName>
        <fullName evidence="4">DUF485 domain-containing protein</fullName>
    </recommendedName>
</protein>
<evidence type="ECO:0000256" key="1">
    <source>
        <dbReference type="SAM" id="Phobius"/>
    </source>
</evidence>
<dbReference type="Pfam" id="PF04341">
    <property type="entry name" value="DUF485"/>
    <property type="match status" value="1"/>
</dbReference>
<feature type="transmembrane region" description="Helical" evidence="1">
    <location>
        <begin position="92"/>
        <end position="113"/>
    </location>
</feature>
<feature type="transmembrane region" description="Helical" evidence="1">
    <location>
        <begin position="125"/>
        <end position="148"/>
    </location>
</feature>
<comment type="caution">
    <text evidence="2">The sequence shown here is derived from an EMBL/GenBank/DDBJ whole genome shotgun (WGS) entry which is preliminary data.</text>
</comment>
<keyword evidence="1" id="KW-0472">Membrane</keyword>
<evidence type="ECO:0008006" key="4">
    <source>
        <dbReference type="Google" id="ProtNLM"/>
    </source>
</evidence>
<dbReference type="PANTHER" id="PTHR38598">
    <property type="entry name" value="INNER MEMBRANE PROTEIN YJCH"/>
    <property type="match status" value="1"/>
</dbReference>
<name>A0A2N5C8K2_9BURK</name>
<dbReference type="EMBL" id="PJRP01000011">
    <property type="protein sequence ID" value="PLP98531.1"/>
    <property type="molecule type" value="Genomic_DNA"/>
</dbReference>
<evidence type="ECO:0000313" key="2">
    <source>
        <dbReference type="EMBL" id="PLP98531.1"/>
    </source>
</evidence>
<proteinExistence type="predicted"/>
<keyword evidence="1" id="KW-0812">Transmembrane</keyword>
<keyword evidence="1" id="KW-1133">Transmembrane helix</keyword>
<dbReference type="GO" id="GO:0005886">
    <property type="term" value="C:plasma membrane"/>
    <property type="evidence" value="ECO:0007669"/>
    <property type="project" value="TreeGrafter"/>
</dbReference>